<sequence>MTDLLVESDIKEYSPDEQTVLSQSPSSWFILHLLCALPTKVSSIINRGCMQHSTDLCNIVQTIPVFSLKRNIFFIYCTHKQCFQMRIV</sequence>
<reference evidence="1" key="1">
    <citation type="thesis" date="2020" institute="ProQuest LLC" country="789 East Eisenhower Parkway, Ann Arbor, MI, USA">
        <title>Comparative Genomics and Chromosome Evolution.</title>
        <authorList>
            <person name="Mudd A.B."/>
        </authorList>
    </citation>
    <scope>NUCLEOTIDE SEQUENCE</scope>
    <source>
        <strain evidence="1">237g6f4</strain>
        <tissue evidence="1">Blood</tissue>
    </source>
</reference>
<dbReference type="EMBL" id="WNYA01000007">
    <property type="protein sequence ID" value="KAG8564306.1"/>
    <property type="molecule type" value="Genomic_DNA"/>
</dbReference>
<proteinExistence type="predicted"/>
<gene>
    <name evidence="1" type="ORF">GDO81_016414</name>
</gene>
<accession>A0AAV7AY50</accession>
<evidence type="ECO:0000313" key="1">
    <source>
        <dbReference type="EMBL" id="KAG8564306.1"/>
    </source>
</evidence>
<evidence type="ECO:0000313" key="2">
    <source>
        <dbReference type="Proteomes" id="UP000824782"/>
    </source>
</evidence>
<protein>
    <submittedName>
        <fullName evidence="1">Uncharacterized protein</fullName>
    </submittedName>
</protein>
<keyword evidence="2" id="KW-1185">Reference proteome</keyword>
<organism evidence="1 2">
    <name type="scientific">Engystomops pustulosus</name>
    <name type="common">Tungara frog</name>
    <name type="synonym">Physalaemus pustulosus</name>
    <dbReference type="NCBI Taxonomy" id="76066"/>
    <lineage>
        <taxon>Eukaryota</taxon>
        <taxon>Metazoa</taxon>
        <taxon>Chordata</taxon>
        <taxon>Craniata</taxon>
        <taxon>Vertebrata</taxon>
        <taxon>Euteleostomi</taxon>
        <taxon>Amphibia</taxon>
        <taxon>Batrachia</taxon>
        <taxon>Anura</taxon>
        <taxon>Neobatrachia</taxon>
        <taxon>Hyloidea</taxon>
        <taxon>Leptodactylidae</taxon>
        <taxon>Leiuperinae</taxon>
        <taxon>Engystomops</taxon>
    </lineage>
</organism>
<dbReference type="Proteomes" id="UP000824782">
    <property type="component" value="Unassembled WGS sequence"/>
</dbReference>
<name>A0AAV7AY50_ENGPU</name>
<dbReference type="AlphaFoldDB" id="A0AAV7AY50"/>
<comment type="caution">
    <text evidence="1">The sequence shown here is derived from an EMBL/GenBank/DDBJ whole genome shotgun (WGS) entry which is preliminary data.</text>
</comment>